<evidence type="ECO:0000313" key="1">
    <source>
        <dbReference type="EMBL" id="GAI50582.1"/>
    </source>
</evidence>
<protein>
    <submittedName>
        <fullName evidence="1">Uncharacterized protein</fullName>
    </submittedName>
</protein>
<accession>X1P2Q4</accession>
<dbReference type="EMBL" id="BARV01034786">
    <property type="protein sequence ID" value="GAI50582.1"/>
    <property type="molecule type" value="Genomic_DNA"/>
</dbReference>
<reference evidence="1" key="1">
    <citation type="journal article" date="2014" name="Front. Microbiol.">
        <title>High frequency of phylogenetically diverse reductive dehalogenase-homologous genes in deep subseafloor sedimentary metagenomes.</title>
        <authorList>
            <person name="Kawai M."/>
            <person name="Futagami T."/>
            <person name="Toyoda A."/>
            <person name="Takaki Y."/>
            <person name="Nishi S."/>
            <person name="Hori S."/>
            <person name="Arai W."/>
            <person name="Tsubouchi T."/>
            <person name="Morono Y."/>
            <person name="Uchiyama I."/>
            <person name="Ito T."/>
            <person name="Fujiyama A."/>
            <person name="Inagaki F."/>
            <person name="Takami H."/>
        </authorList>
    </citation>
    <scope>NUCLEOTIDE SEQUENCE</scope>
    <source>
        <strain evidence="1">Expedition CK06-06</strain>
    </source>
</reference>
<name>X1P2Q4_9ZZZZ</name>
<comment type="caution">
    <text evidence="1">The sequence shown here is derived from an EMBL/GenBank/DDBJ whole genome shotgun (WGS) entry which is preliminary data.</text>
</comment>
<feature type="non-terminal residue" evidence="1">
    <location>
        <position position="42"/>
    </location>
</feature>
<organism evidence="1">
    <name type="scientific">marine sediment metagenome</name>
    <dbReference type="NCBI Taxonomy" id="412755"/>
    <lineage>
        <taxon>unclassified sequences</taxon>
        <taxon>metagenomes</taxon>
        <taxon>ecological metagenomes</taxon>
    </lineage>
</organism>
<sequence length="42" mass="4804">MVFINLNKDTFYFFYVLAAESIPTRFIEITGDTVNIRTGPST</sequence>
<dbReference type="AlphaFoldDB" id="X1P2Q4"/>
<gene>
    <name evidence="1" type="ORF">S06H3_54402</name>
</gene>
<proteinExistence type="predicted"/>